<dbReference type="GO" id="GO:0016620">
    <property type="term" value="F:oxidoreductase activity, acting on the aldehyde or oxo group of donors, NAD or NADP as acceptor"/>
    <property type="evidence" value="ECO:0007669"/>
    <property type="project" value="InterPro"/>
</dbReference>
<dbReference type="FunFam" id="3.40.309.10:FF:000001">
    <property type="entry name" value="Mitochondrial aldehyde dehydrogenase 2"/>
    <property type="match status" value="1"/>
</dbReference>
<comment type="similarity">
    <text evidence="1">Belongs to the aldehyde dehydrogenase family.</text>
</comment>
<evidence type="ECO:0000259" key="3">
    <source>
        <dbReference type="Pfam" id="PF00171"/>
    </source>
</evidence>
<sequence length="514" mass="54707">MILETRNFIAGQWQAGAATVENRNPSDLSDVIGHYAQADAAQLDAALDAARTAQVAWGATGPQKRHDVLMAIGTELMARAEEIGTMIAREEGKPLAEGKGETYRAGQFFTYFAAEALRQLGETADSVRPDIEIDVRREPVGVVAIISPWNFPIATPAWKIAPALAFGNAVIWKPANQTPASAVALTEIIAKQDLPEGLFNLVMGPGRDVGQRLVESPAVDAISFTGSVPVGRGIAAAAMVNMTKIQMEMGSKNPMVICDDCDLDLAVAHAVGAAFGGTGQKCTAASRLIVQEGIHDAFVEKLVAATQALKVGHALEEGTQIGPVVSEGQLSGNLDYIKLGQSEGAELLCGGTRLERATDGYYMAPAVFAGTHNAMRINREEMFAPVTCILKAGSYTQALHMANDTEFGLTAGIMTRDLARATHFRRNARAGCVMVNLPTAGTDYHVPFGGRGASSYGPREQGRYAEEFYTTVKTSYIFSGVPASRKTASTPCNMPTGRRISSGRCARAMSMRCM</sequence>
<feature type="domain" description="Aldehyde dehydrogenase" evidence="3">
    <location>
        <begin position="15"/>
        <end position="474"/>
    </location>
</feature>
<dbReference type="Proteomes" id="UP000182160">
    <property type="component" value="Unassembled WGS sequence"/>
</dbReference>
<dbReference type="InterPro" id="IPR015590">
    <property type="entry name" value="Aldehyde_DH_dom"/>
</dbReference>
<name>A0A1H7ZZC0_9RHOB</name>
<dbReference type="Gene3D" id="3.40.309.10">
    <property type="entry name" value="Aldehyde Dehydrogenase, Chain A, domain 2"/>
    <property type="match status" value="1"/>
</dbReference>
<dbReference type="AlphaFoldDB" id="A0A1H7ZZC0"/>
<proteinExistence type="inferred from homology"/>
<dbReference type="Pfam" id="PF00171">
    <property type="entry name" value="Aldedh"/>
    <property type="match status" value="1"/>
</dbReference>
<evidence type="ECO:0000256" key="2">
    <source>
        <dbReference type="ARBA" id="ARBA00023002"/>
    </source>
</evidence>
<organism evidence="4 5">
    <name type="scientific">Roseovarius tolerans</name>
    <dbReference type="NCBI Taxonomy" id="74031"/>
    <lineage>
        <taxon>Bacteria</taxon>
        <taxon>Pseudomonadati</taxon>
        <taxon>Pseudomonadota</taxon>
        <taxon>Alphaproteobacteria</taxon>
        <taxon>Rhodobacterales</taxon>
        <taxon>Roseobacteraceae</taxon>
        <taxon>Roseovarius</taxon>
    </lineage>
</organism>
<dbReference type="Gene3D" id="3.40.605.10">
    <property type="entry name" value="Aldehyde Dehydrogenase, Chain A, domain 1"/>
    <property type="match status" value="1"/>
</dbReference>
<dbReference type="EMBL" id="FOBO01000006">
    <property type="protein sequence ID" value="SEM62948.1"/>
    <property type="molecule type" value="Genomic_DNA"/>
</dbReference>
<dbReference type="RefSeq" id="WP_083398121.1">
    <property type="nucleotide sequence ID" value="NZ_FOBO01000006.1"/>
</dbReference>
<dbReference type="PANTHER" id="PTHR11699">
    <property type="entry name" value="ALDEHYDE DEHYDROGENASE-RELATED"/>
    <property type="match status" value="1"/>
</dbReference>
<protein>
    <submittedName>
        <fullName evidence="4">Aldehyde dehydrogenase (NAD+)</fullName>
    </submittedName>
</protein>
<dbReference type="InterPro" id="IPR016161">
    <property type="entry name" value="Ald_DH/histidinol_DH"/>
</dbReference>
<dbReference type="FunFam" id="3.40.605.10:FF:000007">
    <property type="entry name" value="NAD/NADP-dependent betaine aldehyde dehydrogenase"/>
    <property type="match status" value="1"/>
</dbReference>
<reference evidence="4 5" key="1">
    <citation type="submission" date="2016-10" db="EMBL/GenBank/DDBJ databases">
        <authorList>
            <person name="de Groot N.N."/>
        </authorList>
    </citation>
    <scope>NUCLEOTIDE SEQUENCE [LARGE SCALE GENOMIC DNA]</scope>
    <source>
        <strain evidence="4 5">DSM 11457</strain>
    </source>
</reference>
<dbReference type="InterPro" id="IPR016162">
    <property type="entry name" value="Ald_DH_N"/>
</dbReference>
<gene>
    <name evidence="4" type="ORF">SAMN04488077_106148</name>
</gene>
<keyword evidence="2" id="KW-0560">Oxidoreductase</keyword>
<evidence type="ECO:0000313" key="4">
    <source>
        <dbReference type="EMBL" id="SEM62948.1"/>
    </source>
</evidence>
<dbReference type="CDD" id="cd07097">
    <property type="entry name" value="ALDH_KGSADH-YcbD"/>
    <property type="match status" value="1"/>
</dbReference>
<evidence type="ECO:0000256" key="1">
    <source>
        <dbReference type="ARBA" id="ARBA00009986"/>
    </source>
</evidence>
<dbReference type="SUPFAM" id="SSF53720">
    <property type="entry name" value="ALDH-like"/>
    <property type="match status" value="1"/>
</dbReference>
<dbReference type="InterPro" id="IPR016163">
    <property type="entry name" value="Ald_DH_C"/>
</dbReference>
<accession>A0A1H7ZZC0</accession>
<evidence type="ECO:0000313" key="5">
    <source>
        <dbReference type="Proteomes" id="UP000182160"/>
    </source>
</evidence>